<evidence type="ECO:0000313" key="3">
    <source>
        <dbReference type="Proteomes" id="UP000305906"/>
    </source>
</evidence>
<feature type="region of interest" description="Disordered" evidence="1">
    <location>
        <begin position="93"/>
        <end position="118"/>
    </location>
</feature>
<dbReference type="EMBL" id="VBZC01000103">
    <property type="protein sequence ID" value="TLS39847.1"/>
    <property type="molecule type" value="Genomic_DNA"/>
</dbReference>
<proteinExistence type="predicted"/>
<accession>A0A5R9F869</accession>
<keyword evidence="3" id="KW-1185">Reference proteome</keyword>
<feature type="non-terminal residue" evidence="2">
    <location>
        <position position="118"/>
    </location>
</feature>
<evidence type="ECO:0000256" key="1">
    <source>
        <dbReference type="SAM" id="MobiDB-lite"/>
    </source>
</evidence>
<sequence length="118" mass="12543">MRLCSFGTLRRCGRLWGLRPQAPGGSYVGRGSAVAGRAVPRAPRGAAPPNPPRFVCRPRAGCGWSRSSPRPSGAAPPNPPRFVCRLRVGCGWSRSSPRPSGGCAPQPPRFVCRPRAGR</sequence>
<comment type="caution">
    <text evidence="2">The sequence shown here is derived from an EMBL/GenBank/DDBJ whole genome shotgun (WGS) entry which is preliminary data.</text>
</comment>
<evidence type="ECO:0000313" key="2">
    <source>
        <dbReference type="EMBL" id="TLS39847.1"/>
    </source>
</evidence>
<dbReference type="AlphaFoldDB" id="A0A5R9F869"/>
<feature type="compositionally biased region" description="Low complexity" evidence="1">
    <location>
        <begin position="93"/>
        <end position="103"/>
    </location>
</feature>
<protein>
    <submittedName>
        <fullName evidence="2">Uncharacterized protein</fullName>
    </submittedName>
</protein>
<name>A0A5R9F869_9ACTN</name>
<gene>
    <name evidence="2" type="ORF">FE633_44810</name>
</gene>
<dbReference type="Proteomes" id="UP000305906">
    <property type="component" value="Unassembled WGS sequence"/>
</dbReference>
<reference evidence="2 3" key="1">
    <citation type="submission" date="2019-05" db="EMBL/GenBank/DDBJ databases">
        <title>Streptomyces sp. NEAU-C151, a novel actinomycete isolated from soil.</title>
        <authorList>
            <person name="Han L."/>
            <person name="Jiang H."/>
        </authorList>
    </citation>
    <scope>NUCLEOTIDE SEQUENCE [LARGE SCALE GENOMIC DNA]</scope>
    <source>
        <strain evidence="2 3">NEAU-C151</strain>
    </source>
</reference>
<organism evidence="2 3">
    <name type="scientific">Streptomyces montanus</name>
    <dbReference type="NCBI Taxonomy" id="2580423"/>
    <lineage>
        <taxon>Bacteria</taxon>
        <taxon>Bacillati</taxon>
        <taxon>Actinomycetota</taxon>
        <taxon>Actinomycetes</taxon>
        <taxon>Kitasatosporales</taxon>
        <taxon>Streptomycetaceae</taxon>
        <taxon>Streptomyces</taxon>
    </lineage>
</organism>